<dbReference type="InterPro" id="IPR050313">
    <property type="entry name" value="Carb_Metab_HTH_regulators"/>
</dbReference>
<dbReference type="Pfam" id="PF00455">
    <property type="entry name" value="DeoRC"/>
    <property type="match status" value="1"/>
</dbReference>
<proteinExistence type="predicted"/>
<dbReference type="InterPro" id="IPR036388">
    <property type="entry name" value="WH-like_DNA-bd_sf"/>
</dbReference>
<evidence type="ECO:0000256" key="1">
    <source>
        <dbReference type="ARBA" id="ARBA00023015"/>
    </source>
</evidence>
<keyword evidence="1" id="KW-0805">Transcription regulation</keyword>
<evidence type="ECO:0000313" key="6">
    <source>
        <dbReference type="Proteomes" id="UP000306229"/>
    </source>
</evidence>
<dbReference type="InterPro" id="IPR018356">
    <property type="entry name" value="Tscrpt_reg_HTH_DeoR_CS"/>
</dbReference>
<evidence type="ECO:0000256" key="3">
    <source>
        <dbReference type="ARBA" id="ARBA00023163"/>
    </source>
</evidence>
<dbReference type="PRINTS" id="PR00037">
    <property type="entry name" value="HTHLACR"/>
</dbReference>
<sequence length="249" mass="27944">MLKLERHQLILQKLKTHRKVHSTILSVELQVSEDTVRRDLKELEAQHLLHKVHGGALSIENKILSYNERSVSDLDKKKQIAKKAVKLIHDGQVIIMTGSSTNLELVKLIPANINSTIFTYSLPIALQLSHHPTIEVIFIGGKLNKSAQVTIGIDVMNSISKLRADICFMGTDALNIERGMTESDWEVAHIKKGMIESSDYVVSMCISTKIMEARRYAVVPINDIDVIVTDDQIDESLLVPFKERGIVVM</sequence>
<evidence type="ECO:0000259" key="4">
    <source>
        <dbReference type="PROSITE" id="PS51000"/>
    </source>
</evidence>
<dbReference type="InterPro" id="IPR014036">
    <property type="entry name" value="DeoR-like_C"/>
</dbReference>
<dbReference type="KEGG" id="fbe:FF125_20340"/>
<dbReference type="SUPFAM" id="SSF46785">
    <property type="entry name" value="Winged helix' DNA-binding domain"/>
    <property type="match status" value="1"/>
</dbReference>
<dbReference type="EMBL" id="CP040749">
    <property type="protein sequence ID" value="QCX40675.1"/>
    <property type="molecule type" value="Genomic_DNA"/>
</dbReference>
<dbReference type="SMART" id="SM00420">
    <property type="entry name" value="HTH_DEOR"/>
    <property type="match status" value="1"/>
</dbReference>
<keyword evidence="6" id="KW-1185">Reference proteome</keyword>
<protein>
    <submittedName>
        <fullName evidence="5">DeoR/GlpR transcriptional regulator</fullName>
    </submittedName>
</protein>
<dbReference type="InterPro" id="IPR037171">
    <property type="entry name" value="NagB/RpiA_transferase-like"/>
</dbReference>
<dbReference type="InterPro" id="IPR036390">
    <property type="entry name" value="WH_DNA-bd_sf"/>
</dbReference>
<evidence type="ECO:0000256" key="2">
    <source>
        <dbReference type="ARBA" id="ARBA00023125"/>
    </source>
</evidence>
<reference evidence="5 6" key="1">
    <citation type="submission" date="2019-05" db="EMBL/GenBank/DDBJ databases">
        <title>Algicella ahnfeltiae gen. nov., sp. nov., a novel marine bacterium of the family Flavobacteriaceae isolated from a red alga.</title>
        <authorList>
            <person name="Nedashkovskaya O.I."/>
            <person name="Kukhlevskiy A.D."/>
            <person name="Kim S.-G."/>
            <person name="Zhukova N.V."/>
            <person name="Mikhailov V.V."/>
        </authorList>
    </citation>
    <scope>NUCLEOTIDE SEQUENCE [LARGE SCALE GENOMIC DNA]</scope>
    <source>
        <strain evidence="5 6">10Alg115</strain>
    </source>
</reference>
<dbReference type="SMART" id="SM01134">
    <property type="entry name" value="DeoRC"/>
    <property type="match status" value="1"/>
</dbReference>
<name>A0A5B7TV21_9FLAO</name>
<dbReference type="AlphaFoldDB" id="A0A5B7TV21"/>
<dbReference type="GO" id="GO:0003700">
    <property type="term" value="F:DNA-binding transcription factor activity"/>
    <property type="evidence" value="ECO:0007669"/>
    <property type="project" value="InterPro"/>
</dbReference>
<keyword evidence="2" id="KW-0238">DNA-binding</keyword>
<organism evidence="5 6">
    <name type="scientific">Aureibaculum algae</name>
    <dbReference type="NCBI Taxonomy" id="2584122"/>
    <lineage>
        <taxon>Bacteria</taxon>
        <taxon>Pseudomonadati</taxon>
        <taxon>Bacteroidota</taxon>
        <taxon>Flavobacteriia</taxon>
        <taxon>Flavobacteriales</taxon>
        <taxon>Flavobacteriaceae</taxon>
        <taxon>Aureibaculum</taxon>
    </lineage>
</organism>
<evidence type="ECO:0000313" key="5">
    <source>
        <dbReference type="EMBL" id="QCX40675.1"/>
    </source>
</evidence>
<dbReference type="Proteomes" id="UP000306229">
    <property type="component" value="Chromosome"/>
</dbReference>
<dbReference type="PROSITE" id="PS00894">
    <property type="entry name" value="HTH_DEOR_1"/>
    <property type="match status" value="1"/>
</dbReference>
<dbReference type="SUPFAM" id="SSF100950">
    <property type="entry name" value="NagB/RpiA/CoA transferase-like"/>
    <property type="match status" value="1"/>
</dbReference>
<dbReference type="Pfam" id="PF08220">
    <property type="entry name" value="HTH_DeoR"/>
    <property type="match status" value="1"/>
</dbReference>
<dbReference type="OrthoDB" id="9798651at2"/>
<gene>
    <name evidence="5" type="ORF">FF125_20340</name>
</gene>
<dbReference type="PANTHER" id="PTHR30363">
    <property type="entry name" value="HTH-TYPE TRANSCRIPTIONAL REGULATOR SRLR-RELATED"/>
    <property type="match status" value="1"/>
</dbReference>
<dbReference type="Gene3D" id="1.10.10.10">
    <property type="entry name" value="Winged helix-like DNA-binding domain superfamily/Winged helix DNA-binding domain"/>
    <property type="match status" value="1"/>
</dbReference>
<feature type="domain" description="HTH deoR-type" evidence="4">
    <location>
        <begin position="3"/>
        <end position="58"/>
    </location>
</feature>
<dbReference type="PROSITE" id="PS51000">
    <property type="entry name" value="HTH_DEOR_2"/>
    <property type="match status" value="1"/>
</dbReference>
<accession>A0A5B7TV21</accession>
<keyword evidence="3" id="KW-0804">Transcription</keyword>
<dbReference type="PANTHER" id="PTHR30363:SF44">
    <property type="entry name" value="AGA OPERON TRANSCRIPTIONAL REPRESSOR-RELATED"/>
    <property type="match status" value="1"/>
</dbReference>
<dbReference type="RefSeq" id="WP_138951873.1">
    <property type="nucleotide sequence ID" value="NZ_CP040749.1"/>
</dbReference>
<dbReference type="GO" id="GO:0003677">
    <property type="term" value="F:DNA binding"/>
    <property type="evidence" value="ECO:0007669"/>
    <property type="project" value="UniProtKB-KW"/>
</dbReference>
<dbReference type="Gene3D" id="3.40.50.1360">
    <property type="match status" value="1"/>
</dbReference>
<dbReference type="InterPro" id="IPR001034">
    <property type="entry name" value="DeoR_HTH"/>
</dbReference>